<evidence type="ECO:0000256" key="6">
    <source>
        <dbReference type="SAM" id="Phobius"/>
    </source>
</evidence>
<feature type="transmembrane region" description="Helical" evidence="6">
    <location>
        <begin position="153"/>
        <end position="171"/>
    </location>
</feature>
<feature type="transmembrane region" description="Helical" evidence="6">
    <location>
        <begin position="279"/>
        <end position="298"/>
    </location>
</feature>
<comment type="similarity">
    <text evidence="2">Belongs to the EamA transporter family.</text>
</comment>
<name>A0AAE8NJ59_BURCE</name>
<evidence type="ECO:0000256" key="1">
    <source>
        <dbReference type="ARBA" id="ARBA00004141"/>
    </source>
</evidence>
<protein>
    <submittedName>
        <fullName evidence="8">Drug/metabolite transporter (DMT) superfamily permease</fullName>
    </submittedName>
</protein>
<feature type="domain" description="EamA" evidence="7">
    <location>
        <begin position="34"/>
        <end position="166"/>
    </location>
</feature>
<organism evidence="8 9">
    <name type="scientific">Burkholderia cepacia</name>
    <name type="common">Pseudomonas cepacia</name>
    <dbReference type="NCBI Taxonomy" id="292"/>
    <lineage>
        <taxon>Bacteria</taxon>
        <taxon>Pseudomonadati</taxon>
        <taxon>Pseudomonadota</taxon>
        <taxon>Betaproteobacteria</taxon>
        <taxon>Burkholderiales</taxon>
        <taxon>Burkholderiaceae</taxon>
        <taxon>Burkholderia</taxon>
        <taxon>Burkholderia cepacia complex</taxon>
    </lineage>
</organism>
<dbReference type="EMBL" id="UARD01000035">
    <property type="protein sequence ID" value="SQA56229.1"/>
    <property type="molecule type" value="Genomic_DNA"/>
</dbReference>
<feature type="transmembrane region" description="Helical" evidence="6">
    <location>
        <begin position="177"/>
        <end position="198"/>
    </location>
</feature>
<feature type="transmembrane region" description="Helical" evidence="6">
    <location>
        <begin position="123"/>
        <end position="141"/>
    </location>
</feature>
<evidence type="ECO:0000256" key="2">
    <source>
        <dbReference type="ARBA" id="ARBA00007362"/>
    </source>
</evidence>
<keyword evidence="5 6" id="KW-0472">Membrane</keyword>
<proteinExistence type="inferred from homology"/>
<keyword evidence="3 6" id="KW-0812">Transmembrane</keyword>
<feature type="transmembrane region" description="Helical" evidence="6">
    <location>
        <begin position="92"/>
        <end position="117"/>
    </location>
</feature>
<feature type="transmembrane region" description="Helical" evidence="6">
    <location>
        <begin position="218"/>
        <end position="241"/>
    </location>
</feature>
<evidence type="ECO:0000313" key="9">
    <source>
        <dbReference type="Proteomes" id="UP000250416"/>
    </source>
</evidence>
<feature type="transmembrane region" description="Helical" evidence="6">
    <location>
        <begin position="34"/>
        <end position="52"/>
    </location>
</feature>
<dbReference type="PANTHER" id="PTHR32322:SF2">
    <property type="entry name" value="EAMA DOMAIN-CONTAINING PROTEIN"/>
    <property type="match status" value="1"/>
</dbReference>
<dbReference type="SUPFAM" id="SSF103481">
    <property type="entry name" value="Multidrug resistance efflux transporter EmrE"/>
    <property type="match status" value="2"/>
</dbReference>
<comment type="caution">
    <text evidence="8">The sequence shown here is derived from an EMBL/GenBank/DDBJ whole genome shotgun (WGS) entry which is preliminary data.</text>
</comment>
<dbReference type="InterPro" id="IPR037185">
    <property type="entry name" value="EmrE-like"/>
</dbReference>
<sequence>MRHPPDPAAAAPNRRRSPMSALAAPVRRALDMRAVGLMLLLCAIWGFQQVAIKSTNAAIAPMFQAGLRSVIAAALLWGWARSRGTPLFQADGTFGAGLAAGALFAGEFICVFFGLTLTSASHMAIFLYTAPCFTALGLHLFAPGERLQRTQWAGVGLAFAGIALAFADGFLKPRAPGASVLAGLAGDALGILGGAMWAATTVVVRSTALARASASKTLFYQLAVSAVVLVALAALFGQVSFAHVTPVAVASLAYQSVIVAFVSYLSWFWLLTRYSASRLSVFTFLSPLFGVAFGVLLLGESVGWRFMSAAALVLTGIALVNAPPRRRA</sequence>
<evidence type="ECO:0000313" key="8">
    <source>
        <dbReference type="EMBL" id="SQA56229.1"/>
    </source>
</evidence>
<dbReference type="InterPro" id="IPR050638">
    <property type="entry name" value="AA-Vitamin_Transporters"/>
</dbReference>
<feature type="transmembrane region" description="Helical" evidence="6">
    <location>
        <begin position="58"/>
        <end position="80"/>
    </location>
</feature>
<dbReference type="Pfam" id="PF00892">
    <property type="entry name" value="EamA"/>
    <property type="match status" value="2"/>
</dbReference>
<gene>
    <name evidence="8" type="primary">yijE</name>
    <name evidence="8" type="ORF">NCTC10661_05600</name>
</gene>
<keyword evidence="4 6" id="KW-1133">Transmembrane helix</keyword>
<dbReference type="AlphaFoldDB" id="A0AAE8NJ59"/>
<comment type="subcellular location">
    <subcellularLocation>
        <location evidence="1">Membrane</location>
        <topology evidence="1">Multi-pass membrane protein</topology>
    </subcellularLocation>
</comment>
<dbReference type="InterPro" id="IPR000620">
    <property type="entry name" value="EamA_dom"/>
</dbReference>
<feature type="domain" description="EamA" evidence="7">
    <location>
        <begin position="185"/>
        <end position="321"/>
    </location>
</feature>
<dbReference type="PANTHER" id="PTHR32322">
    <property type="entry name" value="INNER MEMBRANE TRANSPORTER"/>
    <property type="match status" value="1"/>
</dbReference>
<dbReference type="Proteomes" id="UP000250416">
    <property type="component" value="Unassembled WGS sequence"/>
</dbReference>
<feature type="transmembrane region" description="Helical" evidence="6">
    <location>
        <begin position="253"/>
        <end position="272"/>
    </location>
</feature>
<reference evidence="8 9" key="1">
    <citation type="submission" date="2018-06" db="EMBL/GenBank/DDBJ databases">
        <authorList>
            <consortium name="Pathogen Informatics"/>
            <person name="Doyle S."/>
        </authorList>
    </citation>
    <scope>NUCLEOTIDE SEQUENCE [LARGE SCALE GENOMIC DNA]</scope>
    <source>
        <strain evidence="8 9">NCTC10661</strain>
    </source>
</reference>
<evidence type="ECO:0000256" key="4">
    <source>
        <dbReference type="ARBA" id="ARBA00022989"/>
    </source>
</evidence>
<accession>A0AAE8NJ59</accession>
<evidence type="ECO:0000256" key="5">
    <source>
        <dbReference type="ARBA" id="ARBA00023136"/>
    </source>
</evidence>
<feature type="transmembrane region" description="Helical" evidence="6">
    <location>
        <begin position="304"/>
        <end position="322"/>
    </location>
</feature>
<dbReference type="GO" id="GO:0016020">
    <property type="term" value="C:membrane"/>
    <property type="evidence" value="ECO:0007669"/>
    <property type="project" value="UniProtKB-SubCell"/>
</dbReference>
<evidence type="ECO:0000259" key="7">
    <source>
        <dbReference type="Pfam" id="PF00892"/>
    </source>
</evidence>
<evidence type="ECO:0000256" key="3">
    <source>
        <dbReference type="ARBA" id="ARBA00022692"/>
    </source>
</evidence>